<dbReference type="PANTHER" id="PTHR42789:SF1">
    <property type="entry name" value="D-ISOMER SPECIFIC 2-HYDROXYACID DEHYDROGENASE FAMILY PROTEIN (AFU_ORTHOLOGUE AFUA_6G10090)"/>
    <property type="match status" value="1"/>
</dbReference>
<evidence type="ECO:0000256" key="2">
    <source>
        <dbReference type="ARBA" id="ARBA00023002"/>
    </source>
</evidence>
<dbReference type="Pfam" id="PF02826">
    <property type="entry name" value="2-Hacid_dh_C"/>
    <property type="match status" value="1"/>
</dbReference>
<comment type="caution">
    <text evidence="7">The sequence shown here is derived from an EMBL/GenBank/DDBJ whole genome shotgun (WGS) entry which is preliminary data.</text>
</comment>
<evidence type="ECO:0000259" key="6">
    <source>
        <dbReference type="Pfam" id="PF02826"/>
    </source>
</evidence>
<organism evidence="7 8">
    <name type="scientific">Kocuria subflava</name>
    <dbReference type="NCBI Taxonomy" id="1736139"/>
    <lineage>
        <taxon>Bacteria</taxon>
        <taxon>Bacillati</taxon>
        <taxon>Actinomycetota</taxon>
        <taxon>Actinomycetes</taxon>
        <taxon>Micrococcales</taxon>
        <taxon>Micrococcaceae</taxon>
        <taxon>Kocuria</taxon>
    </lineage>
</organism>
<accession>A0A846TVU6</accession>
<keyword evidence="2 4" id="KW-0560">Oxidoreductase</keyword>
<sequence>MGHVLVTTDYLGPGDAVDRILTDAGHTVTYSPARGTRDDDERLRLLADVDAAIVASEPVTAEMLAGAARLKVIARSGVGFDSVDTDAAQELGIWVCNAPGVNHHSVAEMTMALMLTAAKHLDTVIPQVRQGQWPRTAGTELRGKTLGILGFGASGRAVATLAAAFGMTVLVHTAHPDLQVSAVEYVELGAIQARSDYLSLHVKPTAENRNKVDGDFLAAMNPTAVVVNTARGSLIDEAALATALESKSIGGAALDVVDREPLTTDSPLAGRDDVVIVSHLAGQTEEARMRAGESAARQVLAVLGGRQPSAPVNAPKF</sequence>
<dbReference type="Gene3D" id="3.40.50.720">
    <property type="entry name" value="NAD(P)-binding Rossmann-like Domain"/>
    <property type="match status" value="2"/>
</dbReference>
<dbReference type="GO" id="GO:0051287">
    <property type="term" value="F:NAD binding"/>
    <property type="evidence" value="ECO:0007669"/>
    <property type="project" value="InterPro"/>
</dbReference>
<dbReference type="InterPro" id="IPR050857">
    <property type="entry name" value="D-2-hydroxyacid_DH"/>
</dbReference>
<evidence type="ECO:0000256" key="4">
    <source>
        <dbReference type="RuleBase" id="RU003719"/>
    </source>
</evidence>
<name>A0A846TVU6_9MICC</name>
<feature type="domain" description="D-isomer specific 2-hydroxyacid dehydrogenase catalytic" evidence="5">
    <location>
        <begin position="17"/>
        <end position="313"/>
    </location>
</feature>
<evidence type="ECO:0000259" key="5">
    <source>
        <dbReference type="Pfam" id="PF00389"/>
    </source>
</evidence>
<dbReference type="AlphaFoldDB" id="A0A846TVU6"/>
<evidence type="ECO:0000313" key="7">
    <source>
        <dbReference type="EMBL" id="NKE09824.1"/>
    </source>
</evidence>
<dbReference type="InterPro" id="IPR036291">
    <property type="entry name" value="NAD(P)-bd_dom_sf"/>
</dbReference>
<dbReference type="PANTHER" id="PTHR42789">
    <property type="entry name" value="D-ISOMER SPECIFIC 2-HYDROXYACID DEHYDROGENASE FAMILY PROTEIN (AFU_ORTHOLOGUE AFUA_6G10090)"/>
    <property type="match status" value="1"/>
</dbReference>
<evidence type="ECO:0000313" key="8">
    <source>
        <dbReference type="Proteomes" id="UP000521379"/>
    </source>
</evidence>
<protein>
    <submittedName>
        <fullName evidence="7">Phosphoglycerate dehydrogenase</fullName>
    </submittedName>
</protein>
<evidence type="ECO:0000256" key="1">
    <source>
        <dbReference type="ARBA" id="ARBA00005854"/>
    </source>
</evidence>
<dbReference type="PROSITE" id="PS00671">
    <property type="entry name" value="D_2_HYDROXYACID_DH_3"/>
    <property type="match status" value="1"/>
</dbReference>
<dbReference type="InterPro" id="IPR029753">
    <property type="entry name" value="D-isomer_DH_CS"/>
</dbReference>
<keyword evidence="8" id="KW-1185">Reference proteome</keyword>
<feature type="domain" description="D-isomer specific 2-hydroxyacid dehydrogenase NAD-binding" evidence="6">
    <location>
        <begin position="111"/>
        <end position="281"/>
    </location>
</feature>
<dbReference type="GO" id="GO:0016616">
    <property type="term" value="F:oxidoreductase activity, acting on the CH-OH group of donors, NAD or NADP as acceptor"/>
    <property type="evidence" value="ECO:0007669"/>
    <property type="project" value="InterPro"/>
</dbReference>
<dbReference type="SUPFAM" id="SSF52283">
    <property type="entry name" value="Formate/glycerate dehydrogenase catalytic domain-like"/>
    <property type="match status" value="1"/>
</dbReference>
<reference evidence="7 8" key="1">
    <citation type="submission" date="2020-02" db="EMBL/GenBank/DDBJ databases">
        <authorList>
            <person name="Sun Q."/>
        </authorList>
    </citation>
    <scope>NUCLEOTIDE SEQUENCE [LARGE SCALE GENOMIC DNA]</scope>
    <source>
        <strain evidence="7 8">YIM 13062</strain>
    </source>
</reference>
<comment type="similarity">
    <text evidence="1 4">Belongs to the D-isomer specific 2-hydroxyacid dehydrogenase family.</text>
</comment>
<keyword evidence="3" id="KW-0520">NAD</keyword>
<dbReference type="Pfam" id="PF00389">
    <property type="entry name" value="2-Hacid_dh"/>
    <property type="match status" value="1"/>
</dbReference>
<dbReference type="InterPro" id="IPR006139">
    <property type="entry name" value="D-isomer_2_OHA_DH_cat_dom"/>
</dbReference>
<gene>
    <name evidence="7" type="ORF">GTW58_07710</name>
</gene>
<evidence type="ECO:0000256" key="3">
    <source>
        <dbReference type="ARBA" id="ARBA00023027"/>
    </source>
</evidence>
<dbReference type="RefSeq" id="WP_119932821.1">
    <property type="nucleotide sequence ID" value="NZ_JAAVUN010000012.1"/>
</dbReference>
<proteinExistence type="inferred from homology"/>
<dbReference type="Proteomes" id="UP000521379">
    <property type="component" value="Unassembled WGS sequence"/>
</dbReference>
<dbReference type="SUPFAM" id="SSF51735">
    <property type="entry name" value="NAD(P)-binding Rossmann-fold domains"/>
    <property type="match status" value="1"/>
</dbReference>
<dbReference type="EMBL" id="JAAVUN010000012">
    <property type="protein sequence ID" value="NKE09824.1"/>
    <property type="molecule type" value="Genomic_DNA"/>
</dbReference>
<dbReference type="CDD" id="cd12172">
    <property type="entry name" value="PGDH_like_2"/>
    <property type="match status" value="1"/>
</dbReference>
<dbReference type="InterPro" id="IPR006140">
    <property type="entry name" value="D-isomer_DH_NAD-bd"/>
</dbReference>